<evidence type="ECO:0000313" key="6">
    <source>
        <dbReference type="Proteomes" id="UP001056291"/>
    </source>
</evidence>
<evidence type="ECO:0000256" key="1">
    <source>
        <dbReference type="ARBA" id="ARBA00006484"/>
    </source>
</evidence>
<dbReference type="PRINTS" id="PR00081">
    <property type="entry name" value="GDHRDH"/>
</dbReference>
<gene>
    <name evidence="5" type="ORF">NBZ79_17165</name>
</gene>
<dbReference type="Gene3D" id="3.40.50.720">
    <property type="entry name" value="NAD(P)-binding Rossmann-like Domain"/>
    <property type="match status" value="1"/>
</dbReference>
<keyword evidence="2" id="KW-0560">Oxidoreductase</keyword>
<name>A0ABY4W111_9PROT</name>
<dbReference type="InterPro" id="IPR020904">
    <property type="entry name" value="Sc_DH/Rdtase_CS"/>
</dbReference>
<feature type="domain" description="Ketoreductase" evidence="4">
    <location>
        <begin position="6"/>
        <end position="190"/>
    </location>
</feature>
<dbReference type="RefSeq" id="WP_251933805.1">
    <property type="nucleotide sequence ID" value="NZ_CP098747.1"/>
</dbReference>
<dbReference type="InterPro" id="IPR036291">
    <property type="entry name" value="NAD(P)-bd_dom_sf"/>
</dbReference>
<organism evidence="5 6">
    <name type="scientific">Sneathiella marina</name>
    <dbReference type="NCBI Taxonomy" id="2950108"/>
    <lineage>
        <taxon>Bacteria</taxon>
        <taxon>Pseudomonadati</taxon>
        <taxon>Pseudomonadota</taxon>
        <taxon>Alphaproteobacteria</taxon>
        <taxon>Sneathiellales</taxon>
        <taxon>Sneathiellaceae</taxon>
        <taxon>Sneathiella</taxon>
    </lineage>
</organism>
<dbReference type="Pfam" id="PF00106">
    <property type="entry name" value="adh_short"/>
    <property type="match status" value="1"/>
</dbReference>
<dbReference type="InterPro" id="IPR057326">
    <property type="entry name" value="KR_dom"/>
</dbReference>
<evidence type="ECO:0000256" key="3">
    <source>
        <dbReference type="RuleBase" id="RU000363"/>
    </source>
</evidence>
<dbReference type="PANTHER" id="PTHR44196:SF1">
    <property type="entry name" value="DEHYDROGENASE_REDUCTASE SDR FAMILY MEMBER 7B"/>
    <property type="match status" value="1"/>
</dbReference>
<evidence type="ECO:0000313" key="5">
    <source>
        <dbReference type="EMBL" id="USG60890.1"/>
    </source>
</evidence>
<reference evidence="5" key="1">
    <citation type="submission" date="2022-06" db="EMBL/GenBank/DDBJ databases">
        <title>Sneathiella actinostolidae sp. nov., isolated from a sea anemonein the Western Pacific Ocean.</title>
        <authorList>
            <person name="Wei M.J."/>
        </authorList>
    </citation>
    <scope>NUCLEOTIDE SEQUENCE</scope>
    <source>
        <strain evidence="5">PHK-P5</strain>
    </source>
</reference>
<dbReference type="EMBL" id="CP098747">
    <property type="protein sequence ID" value="USG60890.1"/>
    <property type="molecule type" value="Genomic_DNA"/>
</dbReference>
<evidence type="ECO:0000256" key="2">
    <source>
        <dbReference type="ARBA" id="ARBA00023002"/>
    </source>
</evidence>
<keyword evidence="6" id="KW-1185">Reference proteome</keyword>
<dbReference type="CDD" id="cd05233">
    <property type="entry name" value="SDR_c"/>
    <property type="match status" value="1"/>
</dbReference>
<sequence length="277" mass="29841">MDFSGKTAAITGAGSGIGRALACKLASKGCNLALSDISDDGLAETAALIGNQPVKCVITKLDVSNREAVENWAAASVEEFGGIDLVFNNAGVTVVDNVNSIAYDDFYWVMNINFWGVVHGSKAFLPHFLGRRQGHLINISSLFGLITVPGQSAYNASKFAVRGFTEALGQEVRGKGIGVSCVHPGGILTDIARNARFKRSFSGSQTAEEFSKTFDAMARTSPEQAADAILEGIVKNRRRILIGSDARLLDRLQRLMPTRYSDFINKVFSLTSRKKSK</sequence>
<accession>A0ABY4W111</accession>
<dbReference type="PRINTS" id="PR00080">
    <property type="entry name" value="SDRFAMILY"/>
</dbReference>
<comment type="similarity">
    <text evidence="1 3">Belongs to the short-chain dehydrogenases/reductases (SDR) family.</text>
</comment>
<dbReference type="Proteomes" id="UP001056291">
    <property type="component" value="Chromosome"/>
</dbReference>
<dbReference type="PROSITE" id="PS00061">
    <property type="entry name" value="ADH_SHORT"/>
    <property type="match status" value="1"/>
</dbReference>
<proteinExistence type="inferred from homology"/>
<dbReference type="InterPro" id="IPR002347">
    <property type="entry name" value="SDR_fam"/>
</dbReference>
<dbReference type="SMART" id="SM00822">
    <property type="entry name" value="PKS_KR"/>
    <property type="match status" value="1"/>
</dbReference>
<evidence type="ECO:0000259" key="4">
    <source>
        <dbReference type="SMART" id="SM00822"/>
    </source>
</evidence>
<protein>
    <submittedName>
        <fullName evidence="5">SDR family oxidoreductase</fullName>
    </submittedName>
</protein>
<dbReference type="SUPFAM" id="SSF51735">
    <property type="entry name" value="NAD(P)-binding Rossmann-fold domains"/>
    <property type="match status" value="1"/>
</dbReference>
<dbReference type="PANTHER" id="PTHR44196">
    <property type="entry name" value="DEHYDROGENASE/REDUCTASE SDR FAMILY MEMBER 7B"/>
    <property type="match status" value="1"/>
</dbReference>